<proteinExistence type="predicted"/>
<evidence type="ECO:0000313" key="3">
    <source>
        <dbReference type="Proteomes" id="UP001591681"/>
    </source>
</evidence>
<feature type="domain" description="HMG" evidence="1">
    <location>
        <begin position="203"/>
        <end position="318"/>
    </location>
</feature>
<evidence type="ECO:0000259" key="1">
    <source>
        <dbReference type="Pfam" id="PF18717"/>
    </source>
</evidence>
<dbReference type="PANTHER" id="PTHR17609:SF3">
    <property type="entry name" value="SAP DOMAIN-CONTAINING PROTEIN"/>
    <property type="match status" value="1"/>
</dbReference>
<accession>A0ABD1J937</accession>
<organism evidence="2 3">
    <name type="scientific">Coilia grayii</name>
    <name type="common">Gray's grenadier anchovy</name>
    <dbReference type="NCBI Taxonomy" id="363190"/>
    <lineage>
        <taxon>Eukaryota</taxon>
        <taxon>Metazoa</taxon>
        <taxon>Chordata</taxon>
        <taxon>Craniata</taxon>
        <taxon>Vertebrata</taxon>
        <taxon>Euteleostomi</taxon>
        <taxon>Actinopterygii</taxon>
        <taxon>Neopterygii</taxon>
        <taxon>Teleostei</taxon>
        <taxon>Clupei</taxon>
        <taxon>Clupeiformes</taxon>
        <taxon>Clupeoidei</taxon>
        <taxon>Engraulidae</taxon>
        <taxon>Coilinae</taxon>
        <taxon>Coilia</taxon>
    </lineage>
</organism>
<dbReference type="InterPro" id="IPR040648">
    <property type="entry name" value="HMGXB3_CxC4"/>
</dbReference>
<reference evidence="2 3" key="1">
    <citation type="submission" date="2024-09" db="EMBL/GenBank/DDBJ databases">
        <title>A chromosome-level genome assembly of Gray's grenadier anchovy, Coilia grayii.</title>
        <authorList>
            <person name="Fu Z."/>
        </authorList>
    </citation>
    <scope>NUCLEOTIDE SEQUENCE [LARGE SCALE GENOMIC DNA]</scope>
    <source>
        <strain evidence="2">G4</strain>
        <tissue evidence="2">Muscle</tissue>
    </source>
</reference>
<dbReference type="Pfam" id="PF18717">
    <property type="entry name" value="CxC4"/>
    <property type="match status" value="1"/>
</dbReference>
<comment type="caution">
    <text evidence="2">The sequence shown here is derived from an EMBL/GenBank/DDBJ whole genome shotgun (WGS) entry which is preliminary data.</text>
</comment>
<dbReference type="EMBL" id="JBHFQA010000019">
    <property type="protein sequence ID" value="KAL2082488.1"/>
    <property type="molecule type" value="Genomic_DNA"/>
</dbReference>
<evidence type="ECO:0000313" key="2">
    <source>
        <dbReference type="EMBL" id="KAL2082488.1"/>
    </source>
</evidence>
<gene>
    <name evidence="2" type="ORF">ACEWY4_022306</name>
</gene>
<name>A0ABD1J937_9TELE</name>
<dbReference type="Gene3D" id="3.40.395.10">
    <property type="entry name" value="Adenoviral Proteinase, Chain A"/>
    <property type="match status" value="1"/>
</dbReference>
<sequence>MALANISGKPGVECEHLARVPFAPAYKQPEQLMMEAILAMADKGLISTERQRECAQTNEEARADGACTVYPIFYEQYGFSGRYIFFSIYTGRKESWSVYGRTLVTFDKTMGKWSCQCSSSKKVHRCGHIYLALWWTFQCKNELLVEERETSGSGAEETEHSEGLSKAFTEDQIVAMTNYLWQTKRIPEVLPLQLKQPVPVPDRFEPAELVCPYCPGPTPPDLSDCTAVTTNATVYGLYRVKKGVTVAVRTCPICGKQVRFQEYQTGFHNFNNKILLSIPLCSMLTSAVRNNTAIGRFLSMLEDHLELKIHHNTLRKAFFHFSAITNYSYSYCCNRCGHNPPVLIADGNWKTAFDLPVNLLKRPSCDNIQTAALTVNIDDQWTQLQKQLIAAGFCDGTSSKNPFCRELDYSAFAPWVGEFSRVGPVLPKTEVLKGLSKQLNSTEKSTASFPIEDALFRVLDTKKPQKAELVQACAELGVSAEGSQADILNRLEELVLYKEIYPKMFVKLQKAGGGVLHAGCMHSVVYYCCPLWWQESARDHADALLSLTIPPTVYISDIAGRVARHTNNRTKQQFFQPNDGRLCEATPENIRKAEQKNLHLSFPWVRKLQQLGGPVQSTHGVKAGTRGPHPITGTKDRYSLYDRFHQTNQKRAEEKLRSLDLVPEMTGIINTSMAEQLNKELANSRYFLCQLKDIHFMFMLRLVFHMHNQRINNTFFEKMYRLTKGQASIAANGIVSLFGDGGEMPEDVPSRVSPGHAVSDADIPVFKTVEEKEETTEEHLQTAIPESHVGTPFSVKLFPIQAENEFMALPTYEFICWWRDFHTVGSVSDRNKIILKVLDGHKEQIRVYDSMRLYCHPKDWELDVLRQAFEGTWDLSKWTIHYPQQWLQKDSHNCGVFVCTMAEMEVTEIEARQETLTAHQLQYLRRYHATSIMSTVMLEVTPSFL</sequence>
<dbReference type="PANTHER" id="PTHR17609">
    <property type="entry name" value="HMG DOMAIN-CONTAINING PROTEIN 3"/>
    <property type="match status" value="1"/>
</dbReference>
<dbReference type="AlphaFoldDB" id="A0ABD1J937"/>
<dbReference type="InterPro" id="IPR039598">
    <property type="entry name" value="HMGXB3"/>
</dbReference>
<dbReference type="SUPFAM" id="SSF54001">
    <property type="entry name" value="Cysteine proteinases"/>
    <property type="match status" value="1"/>
</dbReference>
<protein>
    <recommendedName>
        <fullName evidence="1">HMG domain-containing protein</fullName>
    </recommendedName>
</protein>
<dbReference type="InterPro" id="IPR038765">
    <property type="entry name" value="Papain-like_cys_pep_sf"/>
</dbReference>
<dbReference type="Proteomes" id="UP001591681">
    <property type="component" value="Unassembled WGS sequence"/>
</dbReference>
<keyword evidence="3" id="KW-1185">Reference proteome</keyword>